<evidence type="ECO:0000256" key="4">
    <source>
        <dbReference type="ARBA" id="ARBA00022824"/>
    </source>
</evidence>
<evidence type="ECO:0000256" key="6">
    <source>
        <dbReference type="ARBA" id="ARBA00023136"/>
    </source>
</evidence>
<keyword evidence="8" id="KW-1185">Reference proteome</keyword>
<dbReference type="InterPro" id="IPR029058">
    <property type="entry name" value="AB_hydrolase_fold"/>
</dbReference>
<sequence length="282" mass="31075">MRVSRDGQAAEKVINDAAHLCAEVATSTVCTAIVRHVMIIGNPSALKLEIVSEGKDPIVEYVFPSHNPDIFAENVSIVALHGLNGHREKTWTAGNGVHWLRDLLPGDLPQARILCWGYDANTHSSDRVSWQYLYDHATSLVSDLCSKRQITDSVDRPIIFMAYTLGGIVLNSALIHSDAARQGALPEHRSIKTSTYGILFMGTPHQGDNGVLLGRVLANVASFVIPADNRLMKHLERDSEWLQQQLGQYAPISGDFVMKFAYEQYATLIALGAEVSWISEII</sequence>
<dbReference type="PANTHER" id="PTHR48182:SF2">
    <property type="entry name" value="PROTEIN SERAC1"/>
    <property type="match status" value="1"/>
</dbReference>
<accession>A0A9P5DKR5</accession>
<dbReference type="GO" id="GO:0005739">
    <property type="term" value="C:mitochondrion"/>
    <property type="evidence" value="ECO:0007669"/>
    <property type="project" value="UniProtKB-SubCell"/>
</dbReference>
<evidence type="ECO:0000256" key="2">
    <source>
        <dbReference type="ARBA" id="ARBA00004240"/>
    </source>
</evidence>
<keyword evidence="6" id="KW-0472">Membrane</keyword>
<dbReference type="EMBL" id="PVQB02001621">
    <property type="protein sequence ID" value="KAF4331587.1"/>
    <property type="molecule type" value="Genomic_DNA"/>
</dbReference>
<dbReference type="OrthoDB" id="7464126at2759"/>
<organism evidence="7 8">
    <name type="scientific">Fusarium beomiforme</name>
    <dbReference type="NCBI Taxonomy" id="44412"/>
    <lineage>
        <taxon>Eukaryota</taxon>
        <taxon>Fungi</taxon>
        <taxon>Dikarya</taxon>
        <taxon>Ascomycota</taxon>
        <taxon>Pezizomycotina</taxon>
        <taxon>Sordariomycetes</taxon>
        <taxon>Hypocreomycetidae</taxon>
        <taxon>Hypocreales</taxon>
        <taxon>Nectriaceae</taxon>
        <taxon>Fusarium</taxon>
        <taxon>Fusarium burgessii species complex</taxon>
    </lineage>
</organism>
<proteinExistence type="predicted"/>
<dbReference type="PANTHER" id="PTHR48182">
    <property type="entry name" value="PROTEIN SERAC1"/>
    <property type="match status" value="1"/>
</dbReference>
<evidence type="ECO:0000256" key="1">
    <source>
        <dbReference type="ARBA" id="ARBA00004173"/>
    </source>
</evidence>
<evidence type="ECO:0000256" key="5">
    <source>
        <dbReference type="ARBA" id="ARBA00023128"/>
    </source>
</evidence>
<evidence type="ECO:0000256" key="3">
    <source>
        <dbReference type="ARBA" id="ARBA00004370"/>
    </source>
</evidence>
<evidence type="ECO:0000313" key="7">
    <source>
        <dbReference type="EMBL" id="KAF4331587.1"/>
    </source>
</evidence>
<dbReference type="AlphaFoldDB" id="A0A9P5DKR5"/>
<dbReference type="GO" id="GO:0016020">
    <property type="term" value="C:membrane"/>
    <property type="evidence" value="ECO:0007669"/>
    <property type="project" value="UniProtKB-SubCell"/>
</dbReference>
<evidence type="ECO:0000313" key="8">
    <source>
        <dbReference type="Proteomes" id="UP000730481"/>
    </source>
</evidence>
<comment type="subcellular location">
    <subcellularLocation>
        <location evidence="2">Endoplasmic reticulum</location>
    </subcellularLocation>
    <subcellularLocation>
        <location evidence="3">Membrane</location>
    </subcellularLocation>
    <subcellularLocation>
        <location evidence="1">Mitochondrion</location>
    </subcellularLocation>
</comment>
<reference evidence="7" key="2">
    <citation type="submission" date="2020-02" db="EMBL/GenBank/DDBJ databases">
        <title>Identification and distribution of gene clusters putatively required for synthesis of sphingolipid metabolism inhibitors in phylogenetically diverse species of the filamentous fungus Fusarium.</title>
        <authorList>
            <person name="Kim H.-S."/>
            <person name="Busman M."/>
            <person name="Brown D.W."/>
            <person name="Divon H."/>
            <person name="Uhlig S."/>
            <person name="Proctor R.H."/>
        </authorList>
    </citation>
    <scope>NUCLEOTIDE SEQUENCE</scope>
    <source>
        <strain evidence="7">NRRL 25174</strain>
    </source>
</reference>
<keyword evidence="4" id="KW-0256">Endoplasmic reticulum</keyword>
<name>A0A9P5DKR5_9HYPO</name>
<comment type="caution">
    <text evidence="7">The sequence shown here is derived from an EMBL/GenBank/DDBJ whole genome shotgun (WGS) entry which is preliminary data.</text>
</comment>
<dbReference type="SUPFAM" id="SSF53474">
    <property type="entry name" value="alpha/beta-Hydrolases"/>
    <property type="match status" value="1"/>
</dbReference>
<reference evidence="7" key="1">
    <citation type="journal article" date="2017" name="Mycologia">
        <title>Fusarium algeriense, sp. nov., a novel toxigenic crown rot pathogen of durum wheat from Algeria is nested in the Fusarium burgessii species complex.</title>
        <authorList>
            <person name="Laraba I."/>
            <person name="Keddad A."/>
            <person name="Boureghda H."/>
            <person name="Abdallah N."/>
            <person name="Vaughan M.M."/>
            <person name="Proctor R.H."/>
            <person name="Busman M."/>
            <person name="O'Donnell K."/>
        </authorList>
    </citation>
    <scope>NUCLEOTIDE SEQUENCE</scope>
    <source>
        <strain evidence="7">NRRL 25174</strain>
    </source>
</reference>
<dbReference type="InterPro" id="IPR052374">
    <property type="entry name" value="SERAC1"/>
</dbReference>
<gene>
    <name evidence="7" type="ORF">FBEOM_14661</name>
</gene>
<dbReference type="Proteomes" id="UP000730481">
    <property type="component" value="Unassembled WGS sequence"/>
</dbReference>
<protein>
    <submittedName>
        <fullName evidence="7">Kinesin light chain</fullName>
    </submittedName>
</protein>
<keyword evidence="5" id="KW-0496">Mitochondrion</keyword>
<dbReference type="GO" id="GO:0005783">
    <property type="term" value="C:endoplasmic reticulum"/>
    <property type="evidence" value="ECO:0007669"/>
    <property type="project" value="UniProtKB-SubCell"/>
</dbReference>
<dbReference type="Gene3D" id="3.40.50.1820">
    <property type="entry name" value="alpha/beta hydrolase"/>
    <property type="match status" value="1"/>
</dbReference>